<evidence type="ECO:0000313" key="1">
    <source>
        <dbReference type="EMBL" id="KAK2612040.1"/>
    </source>
</evidence>
<protein>
    <recommendedName>
        <fullName evidence="3">SnoaL-like domain-containing protein</fullName>
    </recommendedName>
</protein>
<sequence length="144" mass="16228">MSGDLHATLRQTVDNMVAAYSSPESWSPDQIWATRTDDCLHYIHPKIPEAFRAPLDKDHHIRALIAVAVTDVQTHTVVARLTAEYNLLAVDDEGPIQGLTTEFMWLMEMDERGTKIKRIEEFLDQSSFLALVTGKAAKYANSQK</sequence>
<proteinExistence type="predicted"/>
<keyword evidence="2" id="KW-1185">Reference proteome</keyword>
<dbReference type="AlphaFoldDB" id="A0AAJ0CW56"/>
<evidence type="ECO:0000313" key="2">
    <source>
        <dbReference type="Proteomes" id="UP001251528"/>
    </source>
</evidence>
<comment type="caution">
    <text evidence="1">The sequence shown here is derived from an EMBL/GenBank/DDBJ whole genome shotgun (WGS) entry which is preliminary data.</text>
</comment>
<dbReference type="Proteomes" id="UP001251528">
    <property type="component" value="Unassembled WGS sequence"/>
</dbReference>
<reference evidence="1" key="1">
    <citation type="submission" date="2023-06" db="EMBL/GenBank/DDBJ databases">
        <title>Conoideocrella luteorostrata (Hypocreales: Clavicipitaceae), a potential biocontrol fungus for elongate hemlock scale in United States Christmas tree production areas.</title>
        <authorList>
            <person name="Barrett H."/>
            <person name="Lovett B."/>
            <person name="Macias A.M."/>
            <person name="Stajich J.E."/>
            <person name="Kasson M.T."/>
        </authorList>
    </citation>
    <scope>NUCLEOTIDE SEQUENCE</scope>
    <source>
        <strain evidence="1">ARSEF 14590</strain>
    </source>
</reference>
<organism evidence="1 2">
    <name type="scientific">Conoideocrella luteorostrata</name>
    <dbReference type="NCBI Taxonomy" id="1105319"/>
    <lineage>
        <taxon>Eukaryota</taxon>
        <taxon>Fungi</taxon>
        <taxon>Dikarya</taxon>
        <taxon>Ascomycota</taxon>
        <taxon>Pezizomycotina</taxon>
        <taxon>Sordariomycetes</taxon>
        <taxon>Hypocreomycetidae</taxon>
        <taxon>Hypocreales</taxon>
        <taxon>Clavicipitaceae</taxon>
        <taxon>Conoideocrella</taxon>
    </lineage>
</organism>
<dbReference type="EMBL" id="JASWJB010000022">
    <property type="protein sequence ID" value="KAK2612040.1"/>
    <property type="molecule type" value="Genomic_DNA"/>
</dbReference>
<name>A0AAJ0CW56_9HYPO</name>
<evidence type="ECO:0008006" key="3">
    <source>
        <dbReference type="Google" id="ProtNLM"/>
    </source>
</evidence>
<accession>A0AAJ0CW56</accession>
<gene>
    <name evidence="1" type="ORF">QQS21_002005</name>
</gene>